<dbReference type="PANTHER" id="PTHR11886">
    <property type="entry name" value="DYNEIN LIGHT CHAIN"/>
    <property type="match status" value="1"/>
</dbReference>
<gene>
    <name evidence="3" type="ORF">KY290_001502</name>
</gene>
<evidence type="ECO:0000313" key="4">
    <source>
        <dbReference type="Proteomes" id="UP000826656"/>
    </source>
</evidence>
<dbReference type="Pfam" id="PF01221">
    <property type="entry name" value="Dynein_light"/>
    <property type="match status" value="1"/>
</dbReference>
<dbReference type="Gene3D" id="3.30.740.10">
    <property type="entry name" value="Protein Inhibitor Of Neuronal Nitric Oxide Synthase"/>
    <property type="match status" value="1"/>
</dbReference>
<keyword evidence="1" id="KW-0505">Motor protein</keyword>
<organism evidence="3 4">
    <name type="scientific">Solanum tuberosum</name>
    <name type="common">Potato</name>
    <dbReference type="NCBI Taxonomy" id="4113"/>
    <lineage>
        <taxon>Eukaryota</taxon>
        <taxon>Viridiplantae</taxon>
        <taxon>Streptophyta</taxon>
        <taxon>Embryophyta</taxon>
        <taxon>Tracheophyta</taxon>
        <taxon>Spermatophyta</taxon>
        <taxon>Magnoliopsida</taxon>
        <taxon>eudicotyledons</taxon>
        <taxon>Gunneridae</taxon>
        <taxon>Pentapetalae</taxon>
        <taxon>asterids</taxon>
        <taxon>lamiids</taxon>
        <taxon>Solanales</taxon>
        <taxon>Solanaceae</taxon>
        <taxon>Solanoideae</taxon>
        <taxon>Solaneae</taxon>
        <taxon>Solanum</taxon>
    </lineage>
</organism>
<dbReference type="EMBL" id="JAIVGD010000001">
    <property type="protein sequence ID" value="KAH0781904.1"/>
    <property type="molecule type" value="Genomic_DNA"/>
</dbReference>
<comment type="subcellular location">
    <subcellularLocation>
        <location evidence="1">Cytoplasm</location>
        <location evidence="1">Cytoskeleton</location>
    </subcellularLocation>
</comment>
<reference evidence="3 4" key="1">
    <citation type="journal article" date="2021" name="bioRxiv">
        <title>Chromosome-scale and haplotype-resolved genome assembly of a tetraploid potato cultivar.</title>
        <authorList>
            <person name="Sun H."/>
            <person name="Jiao W.-B."/>
            <person name="Krause K."/>
            <person name="Campoy J.A."/>
            <person name="Goel M."/>
            <person name="Folz-Donahue K."/>
            <person name="Kukat C."/>
            <person name="Huettel B."/>
            <person name="Schneeberger K."/>
        </authorList>
    </citation>
    <scope>NUCLEOTIDE SEQUENCE [LARGE SCALE GENOMIC DNA]</scope>
    <source>
        <strain evidence="3">SolTubOtavaFocal</strain>
        <tissue evidence="3">Leaves</tissue>
    </source>
</reference>
<dbReference type="SMART" id="SM01375">
    <property type="entry name" value="Dynein_light"/>
    <property type="match status" value="1"/>
</dbReference>
<dbReference type="InterPro" id="IPR037177">
    <property type="entry name" value="DLC_sf"/>
</dbReference>
<keyword evidence="1" id="KW-0963">Cytoplasm</keyword>
<feature type="compositionally biased region" description="Polar residues" evidence="2">
    <location>
        <begin position="24"/>
        <end position="37"/>
    </location>
</feature>
<dbReference type="SUPFAM" id="SSF54648">
    <property type="entry name" value="DLC"/>
    <property type="match status" value="1"/>
</dbReference>
<evidence type="ECO:0000256" key="2">
    <source>
        <dbReference type="SAM" id="MobiDB-lite"/>
    </source>
</evidence>
<sequence length="106" mass="11501">MSEDAKRSGGAPAAKPTSDDRRISSGSVPSPTGTKVTIKSADMKPDVQKEAVDIAIAAFEKHNVEKDVAELIKKEFDKKYGPTWHCIVGKNFGDLLKVYDKDHLGS</sequence>
<proteinExistence type="inferred from homology"/>
<comment type="similarity">
    <text evidence="1">Belongs to the dynein light chain family.</text>
</comment>
<evidence type="ECO:0000313" key="3">
    <source>
        <dbReference type="EMBL" id="KAH0781904.1"/>
    </source>
</evidence>
<accession>A0ABQ7WPF8</accession>
<evidence type="ECO:0000256" key="1">
    <source>
        <dbReference type="RuleBase" id="RU365010"/>
    </source>
</evidence>
<keyword evidence="4" id="KW-1185">Reference proteome</keyword>
<keyword evidence="1" id="KW-0206">Cytoskeleton</keyword>
<feature type="region of interest" description="Disordered" evidence="2">
    <location>
        <begin position="1"/>
        <end position="42"/>
    </location>
</feature>
<dbReference type="InterPro" id="IPR001372">
    <property type="entry name" value="Dynein_light_chain_typ-1/2"/>
</dbReference>
<comment type="caution">
    <text evidence="3">The sequence shown here is derived from an EMBL/GenBank/DDBJ whole genome shotgun (WGS) entry which is preliminary data.</text>
</comment>
<keyword evidence="1" id="KW-0243">Dynein</keyword>
<dbReference type="Proteomes" id="UP000826656">
    <property type="component" value="Unassembled WGS sequence"/>
</dbReference>
<dbReference type="PANTHER" id="PTHR11886:SF35">
    <property type="entry name" value="DYNEIN LIGHT CHAIN"/>
    <property type="match status" value="1"/>
</dbReference>
<protein>
    <recommendedName>
        <fullName evidence="1">Dynein light chain</fullName>
    </recommendedName>
</protein>
<name>A0ABQ7WPF8_SOLTU</name>
<keyword evidence="1" id="KW-0493">Microtubule</keyword>